<dbReference type="GeneID" id="87806169"/>
<keyword evidence="5" id="KW-0520">NAD</keyword>
<dbReference type="Gene3D" id="3.20.170.30">
    <property type="match status" value="1"/>
</dbReference>
<comment type="catalytic activity">
    <reaction evidence="6">
        <text>2'-phospho-[ligated tRNA] + NAD(+) = mature tRNA + ADP-alpha-D-ribose 1'',2''-cyclic phosphate + nicotinamide</text>
        <dbReference type="Rhea" id="RHEA:23324"/>
        <dbReference type="Rhea" id="RHEA-COMP:11106"/>
        <dbReference type="Rhea" id="RHEA-COMP:11107"/>
        <dbReference type="ChEBI" id="CHEBI:17154"/>
        <dbReference type="ChEBI" id="CHEBI:57540"/>
        <dbReference type="ChEBI" id="CHEBI:76596"/>
        <dbReference type="ChEBI" id="CHEBI:82883"/>
        <dbReference type="ChEBI" id="CHEBI:85027"/>
        <dbReference type="EC" id="2.7.1.160"/>
    </reaction>
</comment>
<dbReference type="PANTHER" id="PTHR12684:SF2">
    <property type="entry name" value="TRNA 2'-PHOSPHOTRANSFERASE 1"/>
    <property type="match status" value="1"/>
</dbReference>
<feature type="compositionally biased region" description="Basic residues" evidence="7">
    <location>
        <begin position="81"/>
        <end position="93"/>
    </location>
</feature>
<dbReference type="RefSeq" id="XP_062625432.1">
    <property type="nucleotide sequence ID" value="XM_062769448.1"/>
</dbReference>
<accession>A0AAF0Y389</accession>
<evidence type="ECO:0000313" key="8">
    <source>
        <dbReference type="EMBL" id="WOO79400.1"/>
    </source>
</evidence>
<dbReference type="EC" id="2.7.1.160" evidence="3"/>
<name>A0AAF0Y389_9TREE</name>
<evidence type="ECO:0000256" key="2">
    <source>
        <dbReference type="ARBA" id="ARBA00009836"/>
    </source>
</evidence>
<dbReference type="InterPro" id="IPR042081">
    <property type="entry name" value="RNA_2'-PTrans_C"/>
</dbReference>
<organism evidence="8 9">
    <name type="scientific">Vanrija pseudolonga</name>
    <dbReference type="NCBI Taxonomy" id="143232"/>
    <lineage>
        <taxon>Eukaryota</taxon>
        <taxon>Fungi</taxon>
        <taxon>Dikarya</taxon>
        <taxon>Basidiomycota</taxon>
        <taxon>Agaricomycotina</taxon>
        <taxon>Tremellomycetes</taxon>
        <taxon>Trichosporonales</taxon>
        <taxon>Trichosporonaceae</taxon>
        <taxon>Vanrija</taxon>
    </lineage>
</organism>
<dbReference type="Proteomes" id="UP000827549">
    <property type="component" value="Chromosome 2"/>
</dbReference>
<dbReference type="InterPro" id="IPR002745">
    <property type="entry name" value="Ptrans_KptA/Tpt1"/>
</dbReference>
<dbReference type="GO" id="GO:0006388">
    <property type="term" value="P:tRNA splicing, via endonucleolytic cleavage and ligation"/>
    <property type="evidence" value="ECO:0007669"/>
    <property type="project" value="TreeGrafter"/>
</dbReference>
<evidence type="ECO:0000256" key="4">
    <source>
        <dbReference type="ARBA" id="ARBA00022679"/>
    </source>
</evidence>
<dbReference type="EMBL" id="CP086715">
    <property type="protein sequence ID" value="WOO79400.1"/>
    <property type="molecule type" value="Genomic_DNA"/>
</dbReference>
<evidence type="ECO:0000256" key="1">
    <source>
        <dbReference type="ARBA" id="ARBA00003343"/>
    </source>
</evidence>
<protein>
    <recommendedName>
        <fullName evidence="3">2'-phosphotransferase</fullName>
        <ecNumber evidence="3">2.7.1.160</ecNumber>
    </recommendedName>
</protein>
<evidence type="ECO:0000256" key="6">
    <source>
        <dbReference type="ARBA" id="ARBA00047949"/>
    </source>
</evidence>
<evidence type="ECO:0000256" key="3">
    <source>
        <dbReference type="ARBA" id="ARBA00012007"/>
    </source>
</evidence>
<keyword evidence="9" id="KW-1185">Reference proteome</keyword>
<gene>
    <name evidence="8" type="primary">trpt1</name>
    <name evidence="8" type="ORF">LOC62_02G002922</name>
</gene>
<dbReference type="InterPro" id="IPR042080">
    <property type="entry name" value="RNA_2'-PTrans_N"/>
</dbReference>
<dbReference type="Pfam" id="PF01885">
    <property type="entry name" value="PTS_2-RNA"/>
    <property type="match status" value="1"/>
</dbReference>
<evidence type="ECO:0000256" key="7">
    <source>
        <dbReference type="SAM" id="MobiDB-lite"/>
    </source>
</evidence>
<keyword evidence="4" id="KW-0808">Transferase</keyword>
<proteinExistence type="inferred from homology"/>
<comment type="similarity">
    <text evidence="2">Belongs to the KptA/TPT1 family.</text>
</comment>
<dbReference type="SUPFAM" id="SSF56399">
    <property type="entry name" value="ADP-ribosylation"/>
    <property type="match status" value="1"/>
</dbReference>
<dbReference type="AlphaFoldDB" id="A0AAF0Y389"/>
<sequence>MAPRPTDSPDVKASKALSYILRHGAEKEGLYIRSDGLVKLKAVLARPRMKEIGQATVFRLVEENAKKRFELSFGYDPSPPKPKKKPVPKKKKVVPGAPVDAVAEQLAKAAVSEPAPEPEWTELPFVSLPAPGEGEPSEPRGEWWIRATQGHSIALEGTGHLEPVVVDDAATRERVGLMVHGTRWELYETLKQQGLSKMNRQHVHLAPALKDHRILPRNGSTLLIYLNLPAMLAANPPIPVFTAANGVVLTPGDADGIVKKEYWLKAVHVTKGKHYVVWADGKDVVGEVEDK</sequence>
<evidence type="ECO:0000313" key="9">
    <source>
        <dbReference type="Proteomes" id="UP000827549"/>
    </source>
</evidence>
<reference evidence="8" key="1">
    <citation type="submission" date="2023-10" db="EMBL/GenBank/DDBJ databases">
        <authorList>
            <person name="Noh H."/>
        </authorList>
    </citation>
    <scope>NUCLEOTIDE SEQUENCE</scope>
    <source>
        <strain evidence="8">DUCC4014</strain>
    </source>
</reference>
<dbReference type="Gene3D" id="1.10.10.970">
    <property type="entry name" value="RNA 2'-phosphotransferase, Tpt1/KptA family, N-terminal domain"/>
    <property type="match status" value="1"/>
</dbReference>
<evidence type="ECO:0000256" key="5">
    <source>
        <dbReference type="ARBA" id="ARBA00023027"/>
    </source>
</evidence>
<dbReference type="PANTHER" id="PTHR12684">
    <property type="entry name" value="PUTATIVE PHOSPHOTRANSFERASE"/>
    <property type="match status" value="1"/>
</dbReference>
<dbReference type="GO" id="GO:0000215">
    <property type="term" value="F:tRNA 2'-phosphotransferase activity"/>
    <property type="evidence" value="ECO:0007669"/>
    <property type="project" value="UniProtKB-EC"/>
</dbReference>
<comment type="function">
    <text evidence="1">Catalyzes the last step of tRNA splicing, the transfer of the splice junction 2'-phosphate from ligated tRNA to NAD to produce ADP-ribose 1''-2'' cyclic phosphate.</text>
</comment>
<feature type="region of interest" description="Disordered" evidence="7">
    <location>
        <begin position="72"/>
        <end position="95"/>
    </location>
</feature>